<dbReference type="AlphaFoldDB" id="A0A4R2TBA1"/>
<evidence type="ECO:0000313" key="2">
    <source>
        <dbReference type="Proteomes" id="UP000295763"/>
    </source>
</evidence>
<evidence type="ECO:0008006" key="3">
    <source>
        <dbReference type="Google" id="ProtNLM"/>
    </source>
</evidence>
<gene>
    <name evidence="1" type="ORF">EDC44_12815</name>
</gene>
<dbReference type="OrthoDB" id="359344at2"/>
<dbReference type="Proteomes" id="UP000295763">
    <property type="component" value="Unassembled WGS sequence"/>
</dbReference>
<accession>A0A4R2TBA1</accession>
<keyword evidence="2" id="KW-1185">Reference proteome</keyword>
<reference evidence="1 2" key="1">
    <citation type="submission" date="2019-03" db="EMBL/GenBank/DDBJ databases">
        <title>Genomic Encyclopedia of Type Strains, Phase IV (KMG-IV): sequencing the most valuable type-strain genomes for metagenomic binning, comparative biology and taxonomic classification.</title>
        <authorList>
            <person name="Goeker M."/>
        </authorList>
    </citation>
    <scope>NUCLEOTIDE SEQUENCE [LARGE SCALE GENOMIC DNA]</scope>
    <source>
        <strain evidence="1 2">DSM 28404</strain>
    </source>
</reference>
<dbReference type="EMBL" id="SLYB01000028">
    <property type="protein sequence ID" value="TCP92062.1"/>
    <property type="molecule type" value="Genomic_DNA"/>
</dbReference>
<protein>
    <recommendedName>
        <fullName evidence="3">DUF3885 domain-containing protein</fullName>
    </recommendedName>
</protein>
<proteinExistence type="predicted"/>
<evidence type="ECO:0000313" key="1">
    <source>
        <dbReference type="EMBL" id="TCP92062.1"/>
    </source>
</evidence>
<comment type="caution">
    <text evidence="1">The sequence shown here is derived from an EMBL/GenBank/DDBJ whole genome shotgun (WGS) entry which is preliminary data.</text>
</comment>
<sequence length="201" mass="23149">MEKSSNLIINKSIHLANINFNGFSTSSTWIGYFEETETAEPLMGIKLACELFYNFFSSDLEDFILISALCFDDKADLDPRFNIYNDIYEISKEKGYLKPLTDSYIEYLDDAPLLAKHLSIHFDKDFFMPFCEMVMALSYSKVVGQVCFLVNPKLQIALYPHDDTGFGVISLNEDYSIGIKFLQYCGKSEYFNYYIESSIVK</sequence>
<organism evidence="1 2">
    <name type="scientific">Cricetibacter osteomyelitidis</name>
    <dbReference type="NCBI Taxonomy" id="1521931"/>
    <lineage>
        <taxon>Bacteria</taxon>
        <taxon>Pseudomonadati</taxon>
        <taxon>Pseudomonadota</taxon>
        <taxon>Gammaproteobacteria</taxon>
        <taxon>Pasteurellales</taxon>
        <taxon>Pasteurellaceae</taxon>
        <taxon>Cricetibacter</taxon>
    </lineage>
</organism>
<dbReference type="RefSeq" id="WP_131978608.1">
    <property type="nucleotide sequence ID" value="NZ_SLYB01000028.1"/>
</dbReference>
<name>A0A4R2TBA1_9PAST</name>